<evidence type="ECO:0000313" key="6">
    <source>
        <dbReference type="Proteomes" id="UP000615446"/>
    </source>
</evidence>
<proteinExistence type="predicted"/>
<dbReference type="GO" id="GO:0005576">
    <property type="term" value="C:extracellular region"/>
    <property type="evidence" value="ECO:0007669"/>
    <property type="project" value="UniProtKB-SubCell"/>
</dbReference>
<dbReference type="GO" id="GO:0043657">
    <property type="term" value="C:host cell"/>
    <property type="evidence" value="ECO:0007669"/>
    <property type="project" value="UniProtKB-SubCell"/>
</dbReference>
<comment type="caution">
    <text evidence="5">The sequence shown here is derived from an EMBL/GenBank/DDBJ whole genome shotgun (WGS) entry which is preliminary data.</text>
</comment>
<sequence>MSTVTISGTQIRLWCLVRGSSSAFYVTIGRDNFIIDLKEVIKNKKQIEFANVDVDQLVLWRVNIDQSQIKTTSIDDILNEEDELENSGLTVGETLPNVEGNSVRVVVGIPAVISNLTFWSRRCAVDLGSIVKNFDDKLDQLRTVLGDVYELSARSEVLKVQGPHYTSKFEVIDLNGLVKLALPRKLLPSEGPMYSSQAFVLSYHVHKLSNYIYKSKMREKLESSINFIRTLPIDDSNYNKNLYDLAEKADDALKKWRSHEKSVEGSSSSNKLYLANTPSLGIMLMTSYVLDAKIAIKNGQAPFNTVLDINFCGRTSGSDITDVTIELGEIKLSSGSKAIKKTYRQLLLRLAVLGFVVKAMNINGVNDKCNLVGKIFVPRTSEVRIQPSWEDGITFPDSANCHIDIITIGEKQ</sequence>
<evidence type="ECO:0000256" key="3">
    <source>
        <dbReference type="ARBA" id="ARBA00022525"/>
    </source>
</evidence>
<protein>
    <recommendedName>
        <fullName evidence="4">Crinkler effector protein N-terminal domain-containing protein</fullName>
    </recommendedName>
</protein>
<evidence type="ECO:0000256" key="2">
    <source>
        <dbReference type="ARBA" id="ARBA00004613"/>
    </source>
</evidence>
<feature type="domain" description="Crinkler effector protein N-terminal" evidence="4">
    <location>
        <begin position="11"/>
        <end position="107"/>
    </location>
</feature>
<dbReference type="Pfam" id="PF20147">
    <property type="entry name" value="Crinkler"/>
    <property type="match status" value="1"/>
</dbReference>
<dbReference type="OrthoDB" id="2393404at2759"/>
<dbReference type="InterPro" id="IPR045379">
    <property type="entry name" value="Crinkler_N"/>
</dbReference>
<dbReference type="Proteomes" id="UP000615446">
    <property type="component" value="Unassembled WGS sequence"/>
</dbReference>
<reference evidence="5" key="1">
    <citation type="submission" date="2019-10" db="EMBL/GenBank/DDBJ databases">
        <title>Conservation and host-specific expression of non-tandemly repeated heterogenous ribosome RNA gene in arbuscular mycorrhizal fungi.</title>
        <authorList>
            <person name="Maeda T."/>
            <person name="Kobayashi Y."/>
            <person name="Nakagawa T."/>
            <person name="Ezawa T."/>
            <person name="Yamaguchi K."/>
            <person name="Bino T."/>
            <person name="Nishimoto Y."/>
            <person name="Shigenobu S."/>
            <person name="Kawaguchi M."/>
        </authorList>
    </citation>
    <scope>NUCLEOTIDE SEQUENCE</scope>
    <source>
        <strain evidence="5">HR1</strain>
    </source>
</reference>
<evidence type="ECO:0000259" key="4">
    <source>
        <dbReference type="Pfam" id="PF20147"/>
    </source>
</evidence>
<accession>A0A8H3QUP2</accession>
<dbReference type="EMBL" id="BLAL01000211">
    <property type="protein sequence ID" value="GES92077.1"/>
    <property type="molecule type" value="Genomic_DNA"/>
</dbReference>
<keyword evidence="3" id="KW-0964">Secreted</keyword>
<organism evidence="5 6">
    <name type="scientific">Rhizophagus clarus</name>
    <dbReference type="NCBI Taxonomy" id="94130"/>
    <lineage>
        <taxon>Eukaryota</taxon>
        <taxon>Fungi</taxon>
        <taxon>Fungi incertae sedis</taxon>
        <taxon>Mucoromycota</taxon>
        <taxon>Glomeromycotina</taxon>
        <taxon>Glomeromycetes</taxon>
        <taxon>Glomerales</taxon>
        <taxon>Glomeraceae</taxon>
        <taxon>Rhizophagus</taxon>
    </lineage>
</organism>
<comment type="subcellular location">
    <subcellularLocation>
        <location evidence="1">Host cell</location>
    </subcellularLocation>
    <subcellularLocation>
        <location evidence="2">Secreted</location>
    </subcellularLocation>
</comment>
<gene>
    <name evidence="5" type="ORF">RCL2_001887600</name>
</gene>
<evidence type="ECO:0000313" key="5">
    <source>
        <dbReference type="EMBL" id="GES92077.1"/>
    </source>
</evidence>
<evidence type="ECO:0000256" key="1">
    <source>
        <dbReference type="ARBA" id="ARBA00004340"/>
    </source>
</evidence>
<dbReference type="AlphaFoldDB" id="A0A8H3QUP2"/>
<name>A0A8H3QUP2_9GLOM</name>